<dbReference type="PANTHER" id="PTHR43003">
    <property type="entry name" value="DNA-3-METHYLADENINE GLYCOSYLASE"/>
    <property type="match status" value="1"/>
</dbReference>
<protein>
    <submittedName>
        <fullName evidence="3">3-methyladenine DNA glycosylase/8-oxoguanine DNA glycosylase</fullName>
    </submittedName>
</protein>
<dbReference type="GO" id="GO:0032131">
    <property type="term" value="F:alkylated DNA binding"/>
    <property type="evidence" value="ECO:0007669"/>
    <property type="project" value="TreeGrafter"/>
</dbReference>
<dbReference type="Gene3D" id="1.10.340.30">
    <property type="entry name" value="Hypothetical protein, domain 2"/>
    <property type="match status" value="1"/>
</dbReference>
<dbReference type="GO" id="GO:0008725">
    <property type="term" value="F:DNA-3-methyladenine glycosylase activity"/>
    <property type="evidence" value="ECO:0007669"/>
    <property type="project" value="TreeGrafter"/>
</dbReference>
<accession>A0A852T3Z7</accession>
<name>A0A852T3Z7_9MICO</name>
<comment type="caution">
    <text evidence="3">The sequence shown here is derived from an EMBL/GenBank/DDBJ whole genome shotgun (WGS) entry which is preliminary data.</text>
</comment>
<dbReference type="GO" id="GO:0032993">
    <property type="term" value="C:protein-DNA complex"/>
    <property type="evidence" value="ECO:0007669"/>
    <property type="project" value="TreeGrafter"/>
</dbReference>
<dbReference type="GO" id="GO:0043916">
    <property type="term" value="F:DNA-7-methylguanine glycosylase activity"/>
    <property type="evidence" value="ECO:0007669"/>
    <property type="project" value="TreeGrafter"/>
</dbReference>
<evidence type="ECO:0000256" key="1">
    <source>
        <dbReference type="ARBA" id="ARBA00022763"/>
    </source>
</evidence>
<dbReference type="Proteomes" id="UP000589620">
    <property type="component" value="Unassembled WGS sequence"/>
</dbReference>
<gene>
    <name evidence="3" type="ORF">BJ963_003081</name>
</gene>
<keyword evidence="1" id="KW-0227">DNA damage</keyword>
<sequence length="328" mass="35901">MSAVLPSARASAAGATAPSAARAPDAETVYRPAGRLDLAGTLAQLGRGPYDPTTTWDLRGMWRTWRTPLGAATLRIHRPSADGAVSAAAWGPGAEWAIGAVPALLGRDDDWSGLDVGGHPLLRDSLHRNPGLRLARTSRMLEALIPAIIEQRVTSIEAYRSWSRLLRWYGEPAPGPAPEGMRVTPTLEQWRGIPSWEWHRAGVDPRRARAIQAVLAVAPSLERATERAATLADAETVLQTIPGVGLWTAAETLQRSHGHPDLVSVGDYHLAHQVGEALIGRRVDDDGMLELLEPWAGHRQRVVRLIFSSGFRFQRRGPRVTLQEHRWH</sequence>
<organism evidence="3 4">
    <name type="scientific">Leifsonia soli</name>
    <dbReference type="NCBI Taxonomy" id="582665"/>
    <lineage>
        <taxon>Bacteria</taxon>
        <taxon>Bacillati</taxon>
        <taxon>Actinomycetota</taxon>
        <taxon>Actinomycetes</taxon>
        <taxon>Micrococcales</taxon>
        <taxon>Microbacteriaceae</taxon>
        <taxon>Leifsonia</taxon>
    </lineage>
</organism>
<dbReference type="PANTHER" id="PTHR43003:SF6">
    <property type="entry name" value="DNA GLYCOSYLASE"/>
    <property type="match status" value="1"/>
</dbReference>
<dbReference type="EMBL" id="JACCBJ010000001">
    <property type="protein sequence ID" value="NYD75562.1"/>
    <property type="molecule type" value="Genomic_DNA"/>
</dbReference>
<dbReference type="SUPFAM" id="SSF48150">
    <property type="entry name" value="DNA-glycosylase"/>
    <property type="match status" value="1"/>
</dbReference>
<dbReference type="InterPro" id="IPR051912">
    <property type="entry name" value="Alkylbase_DNA_Glycosylase/TA"/>
</dbReference>
<dbReference type="GO" id="GO:0006307">
    <property type="term" value="P:DNA alkylation repair"/>
    <property type="evidence" value="ECO:0007669"/>
    <property type="project" value="TreeGrafter"/>
</dbReference>
<dbReference type="RefSeq" id="WP_179457439.1">
    <property type="nucleotide sequence ID" value="NZ_BAAAPX010000001.1"/>
</dbReference>
<dbReference type="GO" id="GO:0005737">
    <property type="term" value="C:cytoplasm"/>
    <property type="evidence" value="ECO:0007669"/>
    <property type="project" value="TreeGrafter"/>
</dbReference>
<keyword evidence="2" id="KW-0234">DNA repair</keyword>
<dbReference type="GO" id="GO:0006285">
    <property type="term" value="P:base-excision repair, AP site formation"/>
    <property type="evidence" value="ECO:0007669"/>
    <property type="project" value="TreeGrafter"/>
</dbReference>
<reference evidence="3 4" key="1">
    <citation type="submission" date="2020-07" db="EMBL/GenBank/DDBJ databases">
        <title>Sequencing the genomes of 1000 actinobacteria strains.</title>
        <authorList>
            <person name="Klenk H.-P."/>
        </authorList>
    </citation>
    <scope>NUCLEOTIDE SEQUENCE [LARGE SCALE GENOMIC DNA]</scope>
    <source>
        <strain evidence="3 4">DSM 23871</strain>
    </source>
</reference>
<proteinExistence type="predicted"/>
<keyword evidence="4" id="KW-1185">Reference proteome</keyword>
<evidence type="ECO:0000256" key="2">
    <source>
        <dbReference type="ARBA" id="ARBA00023204"/>
    </source>
</evidence>
<evidence type="ECO:0000313" key="3">
    <source>
        <dbReference type="EMBL" id="NYD75562.1"/>
    </source>
</evidence>
<evidence type="ECO:0000313" key="4">
    <source>
        <dbReference type="Proteomes" id="UP000589620"/>
    </source>
</evidence>
<dbReference type="AlphaFoldDB" id="A0A852T3Z7"/>
<dbReference type="InterPro" id="IPR011257">
    <property type="entry name" value="DNA_glycosylase"/>
</dbReference>